<comment type="caution">
    <text evidence="2">The sequence shown here is derived from an EMBL/GenBank/DDBJ whole genome shotgun (WGS) entry which is preliminary data.</text>
</comment>
<gene>
    <name evidence="2" type="ORF">KIN34_04635</name>
</gene>
<keyword evidence="3" id="KW-1185">Reference proteome</keyword>
<keyword evidence="1" id="KW-0812">Transmembrane</keyword>
<dbReference type="EMBL" id="JAHBOH010000001">
    <property type="protein sequence ID" value="MBT0993571.1"/>
    <property type="molecule type" value="Genomic_DNA"/>
</dbReference>
<keyword evidence="1" id="KW-0472">Membrane</keyword>
<keyword evidence="1" id="KW-1133">Transmembrane helix</keyword>
<protein>
    <submittedName>
        <fullName evidence="2">Uncharacterized protein</fullName>
    </submittedName>
</protein>
<dbReference type="PANTHER" id="PTHR37826:SF3">
    <property type="entry name" value="J DOMAIN-CONTAINING PROTEIN"/>
    <property type="match status" value="1"/>
</dbReference>
<name>A0ABS5TWQ5_9CELL</name>
<feature type="transmembrane region" description="Helical" evidence="1">
    <location>
        <begin position="298"/>
        <end position="316"/>
    </location>
</feature>
<reference evidence="2 3" key="1">
    <citation type="submission" date="2021-05" db="EMBL/GenBank/DDBJ databases">
        <title>Description of Cellulomonas sp. DKR-3 sp. nov.</title>
        <authorList>
            <person name="Dahal R.H."/>
            <person name="Chaudhary D.K."/>
        </authorList>
    </citation>
    <scope>NUCLEOTIDE SEQUENCE [LARGE SCALE GENOMIC DNA]</scope>
    <source>
        <strain evidence="2 3">DKR-3</strain>
    </source>
</reference>
<accession>A0ABS5TWQ5</accession>
<evidence type="ECO:0000313" key="2">
    <source>
        <dbReference type="EMBL" id="MBT0993571.1"/>
    </source>
</evidence>
<dbReference type="PANTHER" id="PTHR37826">
    <property type="entry name" value="FLOTILLIN BAND_7_5 DOMAIN PROTEIN"/>
    <property type="match status" value="1"/>
</dbReference>
<sequence>MSDETVPPPLPGHPTAPVVSGRCPVCGAALAYGAGRSALVCGSCGNQVQITHDERDAVDEHSYSRWLADPHRYDVATLGGQVLTCEGCGASTETKDLAGSCQFCGGNLVASVQPAGVIAPEGVLPFVVDSAQARGEFTRWVRSRWFAPGALKKVGDTESIRGTYLPHWTFDARTTTEYVGQRGEHYTEKQGDNEVRKTRWWPAAGTVDNVFDDLLVPASATLPRNRVDDLGPWNLSLVQPYRPEYLVGHSAVRYDADPDAAFREAQQQMERVIRHDVEVDIGGDEQRIHHLDTRYADVMFKLVLLPIWIATFMYAGRQWQVMVNASTGEVVGDRPYSVPKIVAASIAGLVVLAVTIWVFTRSS</sequence>
<organism evidence="2 3">
    <name type="scientific">Cellulomonas fulva</name>
    <dbReference type="NCBI Taxonomy" id="2835530"/>
    <lineage>
        <taxon>Bacteria</taxon>
        <taxon>Bacillati</taxon>
        <taxon>Actinomycetota</taxon>
        <taxon>Actinomycetes</taxon>
        <taxon>Micrococcales</taxon>
        <taxon>Cellulomonadaceae</taxon>
        <taxon>Cellulomonas</taxon>
    </lineage>
</organism>
<evidence type="ECO:0000313" key="3">
    <source>
        <dbReference type="Proteomes" id="UP000722125"/>
    </source>
</evidence>
<dbReference type="RefSeq" id="WP_214347351.1">
    <property type="nucleotide sequence ID" value="NZ_JAHBOH010000001.1"/>
</dbReference>
<feature type="transmembrane region" description="Helical" evidence="1">
    <location>
        <begin position="336"/>
        <end position="359"/>
    </location>
</feature>
<proteinExistence type="predicted"/>
<evidence type="ECO:0000256" key="1">
    <source>
        <dbReference type="SAM" id="Phobius"/>
    </source>
</evidence>
<dbReference type="Proteomes" id="UP000722125">
    <property type="component" value="Unassembled WGS sequence"/>
</dbReference>